<dbReference type="Pfam" id="PF18962">
    <property type="entry name" value="Por_Secre_tail"/>
    <property type="match status" value="1"/>
</dbReference>
<protein>
    <submittedName>
        <fullName evidence="3">T9SS type A sorting domain-containing protein</fullName>
    </submittedName>
</protein>
<dbReference type="EMBL" id="WHPF01000008">
    <property type="protein sequence ID" value="NNV56199.1"/>
    <property type="molecule type" value="Genomic_DNA"/>
</dbReference>
<reference evidence="3" key="1">
    <citation type="submission" date="2019-10" db="EMBL/GenBank/DDBJ databases">
        <title>Draft genome sequence of Panacibacter sp. KCS-6.</title>
        <authorList>
            <person name="Yim K.J."/>
        </authorList>
    </citation>
    <scope>NUCLEOTIDE SEQUENCE</scope>
    <source>
        <strain evidence="3">KCS-6</strain>
    </source>
</reference>
<gene>
    <name evidence="3" type="ORF">GD597_12070</name>
</gene>
<name>A0A8J8FJH6_9BACT</name>
<sequence>MRKILLGGFMLFGMQAIAQTQVAPNTQSTVNMGGGTHAITADFIIDWSIGESTIIETFYGLNAVPNTVVGNRWNLTSGILQPYDNTHIIFNPLIPNWTNQEIRLYPVPAKDFVSINFRTVAPGKISVQLYSRDGKFLGVKEFFQYSGNNTVTWNLTSYASGLYYFKILLTSPKGDVLKQGSFKVDKIK</sequence>
<comment type="caution">
    <text evidence="3">The sequence shown here is derived from an EMBL/GenBank/DDBJ whole genome shotgun (WGS) entry which is preliminary data.</text>
</comment>
<feature type="signal peptide" evidence="1">
    <location>
        <begin position="1"/>
        <end position="18"/>
    </location>
</feature>
<dbReference type="InterPro" id="IPR026444">
    <property type="entry name" value="Secre_tail"/>
</dbReference>
<keyword evidence="4" id="KW-1185">Reference proteome</keyword>
<organism evidence="3 4">
    <name type="scientific">Limnovirga soli</name>
    <dbReference type="NCBI Taxonomy" id="2656915"/>
    <lineage>
        <taxon>Bacteria</taxon>
        <taxon>Pseudomonadati</taxon>
        <taxon>Bacteroidota</taxon>
        <taxon>Chitinophagia</taxon>
        <taxon>Chitinophagales</taxon>
        <taxon>Chitinophagaceae</taxon>
        <taxon>Limnovirga</taxon>
    </lineage>
</organism>
<feature type="chain" id="PRO_5035189581" evidence="1">
    <location>
        <begin position="19"/>
        <end position="188"/>
    </location>
</feature>
<dbReference type="Proteomes" id="UP000598971">
    <property type="component" value="Unassembled WGS sequence"/>
</dbReference>
<evidence type="ECO:0000313" key="3">
    <source>
        <dbReference type="EMBL" id="NNV56199.1"/>
    </source>
</evidence>
<evidence type="ECO:0000259" key="2">
    <source>
        <dbReference type="Pfam" id="PF18962"/>
    </source>
</evidence>
<dbReference type="RefSeq" id="WP_171608144.1">
    <property type="nucleotide sequence ID" value="NZ_WHPF01000008.1"/>
</dbReference>
<evidence type="ECO:0000256" key="1">
    <source>
        <dbReference type="SAM" id="SignalP"/>
    </source>
</evidence>
<dbReference type="AlphaFoldDB" id="A0A8J8FJH6"/>
<feature type="domain" description="Secretion system C-terminal sorting" evidence="2">
    <location>
        <begin position="104"/>
        <end position="167"/>
    </location>
</feature>
<accession>A0A8J8FJH6</accession>
<evidence type="ECO:0000313" key="4">
    <source>
        <dbReference type="Proteomes" id="UP000598971"/>
    </source>
</evidence>
<proteinExistence type="predicted"/>
<dbReference type="NCBIfam" id="TIGR04183">
    <property type="entry name" value="Por_Secre_tail"/>
    <property type="match status" value="1"/>
</dbReference>
<keyword evidence="1" id="KW-0732">Signal</keyword>